<evidence type="ECO:0000313" key="2">
    <source>
        <dbReference type="EMBL" id="HJG91470.1"/>
    </source>
</evidence>
<evidence type="ECO:0000313" key="3">
    <source>
        <dbReference type="Proteomes" id="UP000742460"/>
    </source>
</evidence>
<proteinExistence type="predicted"/>
<reference evidence="2" key="1">
    <citation type="journal article" date="2021" name="PeerJ">
        <title>Extensive microbial diversity within the chicken gut microbiome revealed by metagenomics and culture.</title>
        <authorList>
            <person name="Gilroy R."/>
            <person name="Ravi A."/>
            <person name="Getino M."/>
            <person name="Pursley I."/>
            <person name="Horton D.L."/>
            <person name="Alikhan N.F."/>
            <person name="Baker D."/>
            <person name="Gharbi K."/>
            <person name="Hall N."/>
            <person name="Watson M."/>
            <person name="Adriaenssens E.M."/>
            <person name="Foster-Nyarko E."/>
            <person name="Jarju S."/>
            <person name="Secka A."/>
            <person name="Antonio M."/>
            <person name="Oren A."/>
            <person name="Chaudhuri R.R."/>
            <person name="La Ragione R."/>
            <person name="Hildebrand F."/>
            <person name="Pallen M.J."/>
        </authorList>
    </citation>
    <scope>NUCLEOTIDE SEQUENCE</scope>
    <source>
        <strain evidence="2">ChiGjej5B5-22894</strain>
    </source>
</reference>
<accession>A0A921MVP3</accession>
<dbReference type="AlphaFoldDB" id="A0A921MVP3"/>
<dbReference type="PANTHER" id="PTHR21310:SF42">
    <property type="entry name" value="BIFUNCTIONAL AAC_APH"/>
    <property type="match status" value="1"/>
</dbReference>
<dbReference type="Proteomes" id="UP000742460">
    <property type="component" value="Unassembled WGS sequence"/>
</dbReference>
<comment type="caution">
    <text evidence="2">The sequence shown here is derived from an EMBL/GenBank/DDBJ whole genome shotgun (WGS) entry which is preliminary data.</text>
</comment>
<dbReference type="InterPro" id="IPR002575">
    <property type="entry name" value="Aminoglycoside_PTrfase"/>
</dbReference>
<protein>
    <submittedName>
        <fullName evidence="2">Phosphotransferase</fullName>
    </submittedName>
</protein>
<dbReference type="Pfam" id="PF01636">
    <property type="entry name" value="APH"/>
    <property type="match status" value="1"/>
</dbReference>
<dbReference type="EMBL" id="DYUE01000161">
    <property type="protein sequence ID" value="HJG91470.1"/>
    <property type="molecule type" value="Genomic_DNA"/>
</dbReference>
<dbReference type="SUPFAM" id="SSF56112">
    <property type="entry name" value="Protein kinase-like (PK-like)"/>
    <property type="match status" value="1"/>
</dbReference>
<dbReference type="InterPro" id="IPR011009">
    <property type="entry name" value="Kinase-like_dom_sf"/>
</dbReference>
<dbReference type="InterPro" id="IPR051678">
    <property type="entry name" value="AGP_Transferase"/>
</dbReference>
<reference evidence="2" key="2">
    <citation type="submission" date="2021-09" db="EMBL/GenBank/DDBJ databases">
        <authorList>
            <person name="Gilroy R."/>
        </authorList>
    </citation>
    <scope>NUCLEOTIDE SEQUENCE</scope>
    <source>
        <strain evidence="2">ChiGjej5B5-22894</strain>
    </source>
</reference>
<organism evidence="2 3">
    <name type="scientific">Brachybacterium massiliense</name>
    <dbReference type="NCBI Taxonomy" id="1755098"/>
    <lineage>
        <taxon>Bacteria</taxon>
        <taxon>Bacillati</taxon>
        <taxon>Actinomycetota</taxon>
        <taxon>Actinomycetes</taxon>
        <taxon>Micrococcales</taxon>
        <taxon>Dermabacteraceae</taxon>
        <taxon>Brachybacterium</taxon>
    </lineage>
</organism>
<feature type="domain" description="Aminoglycoside phosphotransferase" evidence="1">
    <location>
        <begin position="50"/>
        <end position="260"/>
    </location>
</feature>
<dbReference type="Gene3D" id="3.90.1200.10">
    <property type="match status" value="1"/>
</dbReference>
<name>A0A921MVP3_9MICO</name>
<dbReference type="Gene3D" id="3.30.200.20">
    <property type="entry name" value="Phosphorylase Kinase, domain 1"/>
    <property type="match status" value="1"/>
</dbReference>
<sequence>MHEDELALAPDLAQHLVLSLLPDASPAEIREVETSATTHRIVRIGASLTARFPRLRTDPLHARAAVAAEHEAMAEFARHSPFPSPEPVAIGDPTPEFPMPWPVQTWIPGFVAGPTTVESSDAFAHDLADLLTALRRSPTRGRTFQGPGRGGDLTAHDDWVQQCLERSHGLLPVPELAACWSRWRELEPVGADVMSHGDLIPANLLTAQGRLTGVLDTAGFAPADPALDLVAAWHLLDRPRRSILRTRLGSSGLEWERGAAWAFEQAIGLVRYYRGTNPTMEQLGRSTLYRLLEDPSFNCAVPPAIRQRPGRRSP</sequence>
<gene>
    <name evidence="2" type="ORF">K8V81_07070</name>
</gene>
<dbReference type="PANTHER" id="PTHR21310">
    <property type="entry name" value="AMINOGLYCOSIDE PHOSPHOTRANSFERASE-RELATED-RELATED"/>
    <property type="match status" value="1"/>
</dbReference>
<evidence type="ECO:0000259" key="1">
    <source>
        <dbReference type="Pfam" id="PF01636"/>
    </source>
</evidence>